<protein>
    <submittedName>
        <fullName evidence="1">19333_t:CDS:1</fullName>
    </submittedName>
</protein>
<name>A0ACA9SZS7_9GLOM</name>
<feature type="non-terminal residue" evidence="1">
    <location>
        <position position="1"/>
    </location>
</feature>
<evidence type="ECO:0000313" key="1">
    <source>
        <dbReference type="EMBL" id="CAG8851548.1"/>
    </source>
</evidence>
<sequence>LSSSVFNFNEVYERLKEFKQNFTKNRHTQSTLYFAKVDVQCCFESIDQEQVLEVVNDVLKESEYVIHKYDVVCQKGNTMRSFYKYYANSK</sequence>
<keyword evidence="2" id="KW-1185">Reference proteome</keyword>
<evidence type="ECO:0000313" key="2">
    <source>
        <dbReference type="Proteomes" id="UP000789920"/>
    </source>
</evidence>
<organism evidence="1 2">
    <name type="scientific">Racocetra persica</name>
    <dbReference type="NCBI Taxonomy" id="160502"/>
    <lineage>
        <taxon>Eukaryota</taxon>
        <taxon>Fungi</taxon>
        <taxon>Fungi incertae sedis</taxon>
        <taxon>Mucoromycota</taxon>
        <taxon>Glomeromycotina</taxon>
        <taxon>Glomeromycetes</taxon>
        <taxon>Diversisporales</taxon>
        <taxon>Gigasporaceae</taxon>
        <taxon>Racocetra</taxon>
    </lineage>
</organism>
<comment type="caution">
    <text evidence="1">The sequence shown here is derived from an EMBL/GenBank/DDBJ whole genome shotgun (WGS) entry which is preliminary data.</text>
</comment>
<reference evidence="1" key="1">
    <citation type="submission" date="2021-06" db="EMBL/GenBank/DDBJ databases">
        <authorList>
            <person name="Kallberg Y."/>
            <person name="Tangrot J."/>
            <person name="Rosling A."/>
        </authorList>
    </citation>
    <scope>NUCLEOTIDE SEQUENCE</scope>
    <source>
        <strain evidence="1">MA461A</strain>
    </source>
</reference>
<feature type="non-terminal residue" evidence="1">
    <location>
        <position position="90"/>
    </location>
</feature>
<proteinExistence type="predicted"/>
<dbReference type="Proteomes" id="UP000789920">
    <property type="component" value="Unassembled WGS sequence"/>
</dbReference>
<dbReference type="EMBL" id="CAJVQC010176837">
    <property type="protein sequence ID" value="CAG8851548.1"/>
    <property type="molecule type" value="Genomic_DNA"/>
</dbReference>
<gene>
    <name evidence="1" type="ORF">RPERSI_LOCUS36615</name>
</gene>
<accession>A0ACA9SZS7</accession>